<organism evidence="3 4">
    <name type="scientific">Urbifossiella limnaea</name>
    <dbReference type="NCBI Taxonomy" id="2528023"/>
    <lineage>
        <taxon>Bacteria</taxon>
        <taxon>Pseudomonadati</taxon>
        <taxon>Planctomycetota</taxon>
        <taxon>Planctomycetia</taxon>
        <taxon>Gemmatales</taxon>
        <taxon>Gemmataceae</taxon>
        <taxon>Urbifossiella</taxon>
    </lineage>
</organism>
<dbReference type="EMBL" id="CP036273">
    <property type="protein sequence ID" value="QDU22923.1"/>
    <property type="molecule type" value="Genomic_DNA"/>
</dbReference>
<dbReference type="FunFam" id="3.30.2040.10:FF:000001">
    <property type="entry name" value="D-glutamate cyclase, mitochondrial"/>
    <property type="match status" value="1"/>
</dbReference>
<dbReference type="NCBIfam" id="NF003969">
    <property type="entry name" value="PRK05463.1"/>
    <property type="match status" value="1"/>
</dbReference>
<accession>A0A517XZL4</accession>
<evidence type="ECO:0000256" key="1">
    <source>
        <dbReference type="ARBA" id="ARBA00007896"/>
    </source>
</evidence>
<dbReference type="SUPFAM" id="SSF160920">
    <property type="entry name" value="PSTPO5379-like"/>
    <property type="match status" value="1"/>
</dbReference>
<dbReference type="PANTHER" id="PTHR32022:SF10">
    <property type="entry name" value="D-GLUTAMATE CYCLASE, MITOCHONDRIAL"/>
    <property type="match status" value="1"/>
</dbReference>
<dbReference type="GO" id="GO:0016829">
    <property type="term" value="F:lyase activity"/>
    <property type="evidence" value="ECO:0007669"/>
    <property type="project" value="UniProtKB-KW"/>
</dbReference>
<gene>
    <name evidence="3" type="ORF">ETAA1_49120</name>
</gene>
<dbReference type="InterPro" id="IPR009906">
    <property type="entry name" value="D-Glu_cyclase"/>
</dbReference>
<dbReference type="PIRSF" id="PIRSF029755">
    <property type="entry name" value="UCP029755"/>
    <property type="match status" value="1"/>
</dbReference>
<dbReference type="KEGG" id="uli:ETAA1_49120"/>
<evidence type="ECO:0000256" key="2">
    <source>
        <dbReference type="ARBA" id="ARBA00023239"/>
    </source>
</evidence>
<keyword evidence="4" id="KW-1185">Reference proteome</keyword>
<dbReference type="HAMAP" id="MF_01830">
    <property type="entry name" value="Hydro_lyase"/>
    <property type="match status" value="1"/>
</dbReference>
<dbReference type="Pfam" id="PF07286">
    <property type="entry name" value="D-Glu_cyclase"/>
    <property type="match status" value="1"/>
</dbReference>
<evidence type="ECO:0000313" key="4">
    <source>
        <dbReference type="Proteomes" id="UP000319576"/>
    </source>
</evidence>
<sequence length="262" mass="28386">MTLRDATGAAVRAACRAGTLTGPTPGLAAGFVQANLVLLPRDWAFDFLLFCQRNPKPCPLLDVTEPGDPEPRGVAAGADLRTDLPAYRVWENGELVEEPNDVRRHWRDDLVGFVIGCSFTFETALQAAGLPVRHIEENVNVPMYRTNIPCRSAGRFSGPMVVSMRPLTPAQAVRATQVCGRFPRAHGTPVGFGDPTALGIRDVGVPDYGDAVTVRAGEVPVFWACGVTPQAALLQSRPPFAITHKPGHMFMTDWRDTDLEGE</sequence>
<dbReference type="Gene3D" id="3.40.1640.10">
    <property type="entry name" value="PSTPO5379-like"/>
    <property type="match status" value="1"/>
</dbReference>
<dbReference type="PANTHER" id="PTHR32022">
    <property type="entry name" value="D-GLUTAMATE CYCLASE, MITOCHONDRIAL"/>
    <property type="match status" value="1"/>
</dbReference>
<keyword evidence="2" id="KW-0456">Lyase</keyword>
<dbReference type="InterPro" id="IPR016938">
    <property type="entry name" value="UPF0317"/>
</dbReference>
<dbReference type="AlphaFoldDB" id="A0A517XZL4"/>
<dbReference type="OrthoDB" id="149585at2"/>
<dbReference type="RefSeq" id="WP_145243032.1">
    <property type="nucleotide sequence ID" value="NZ_CP036273.1"/>
</dbReference>
<comment type="similarity">
    <text evidence="1">Belongs to the D-glutamate cyclase family.</text>
</comment>
<dbReference type="InterPro" id="IPR038021">
    <property type="entry name" value="Putative_hydro-lyase"/>
</dbReference>
<name>A0A517XZL4_9BACT</name>
<evidence type="ECO:0000313" key="3">
    <source>
        <dbReference type="EMBL" id="QDU22923.1"/>
    </source>
</evidence>
<dbReference type="Proteomes" id="UP000319576">
    <property type="component" value="Chromosome"/>
</dbReference>
<protein>
    <recommendedName>
        <fullName evidence="5">Hydro-lyase</fullName>
    </recommendedName>
</protein>
<reference evidence="3 4" key="1">
    <citation type="submission" date="2019-02" db="EMBL/GenBank/DDBJ databases">
        <title>Deep-cultivation of Planctomycetes and their phenomic and genomic characterization uncovers novel biology.</title>
        <authorList>
            <person name="Wiegand S."/>
            <person name="Jogler M."/>
            <person name="Boedeker C."/>
            <person name="Pinto D."/>
            <person name="Vollmers J."/>
            <person name="Rivas-Marin E."/>
            <person name="Kohn T."/>
            <person name="Peeters S.H."/>
            <person name="Heuer A."/>
            <person name="Rast P."/>
            <person name="Oberbeckmann S."/>
            <person name="Bunk B."/>
            <person name="Jeske O."/>
            <person name="Meyerdierks A."/>
            <person name="Storesund J.E."/>
            <person name="Kallscheuer N."/>
            <person name="Luecker S."/>
            <person name="Lage O.M."/>
            <person name="Pohl T."/>
            <person name="Merkel B.J."/>
            <person name="Hornburger P."/>
            <person name="Mueller R.-W."/>
            <person name="Bruemmer F."/>
            <person name="Labrenz M."/>
            <person name="Spormann A.M."/>
            <person name="Op den Camp H."/>
            <person name="Overmann J."/>
            <person name="Amann R."/>
            <person name="Jetten M.S.M."/>
            <person name="Mascher T."/>
            <person name="Medema M.H."/>
            <person name="Devos D.P."/>
            <person name="Kaster A.-K."/>
            <person name="Ovreas L."/>
            <person name="Rohde M."/>
            <person name="Galperin M.Y."/>
            <person name="Jogler C."/>
        </authorList>
    </citation>
    <scope>NUCLEOTIDE SEQUENCE [LARGE SCALE GENOMIC DNA]</scope>
    <source>
        <strain evidence="3 4">ETA_A1</strain>
    </source>
</reference>
<evidence type="ECO:0008006" key="5">
    <source>
        <dbReference type="Google" id="ProtNLM"/>
    </source>
</evidence>
<proteinExistence type="inferred from homology"/>
<dbReference type="Gene3D" id="3.30.2040.10">
    <property type="entry name" value="PSTPO5379-like domain"/>
    <property type="match status" value="1"/>
</dbReference>